<dbReference type="InterPro" id="IPR007197">
    <property type="entry name" value="rSAM"/>
</dbReference>
<name>A0A4R2RJZ5_9FIRM</name>
<comment type="caution">
    <text evidence="6">The sequence shown here is derived from an EMBL/GenBank/DDBJ whole genome shotgun (WGS) entry which is preliminary data.</text>
</comment>
<dbReference type="PANTHER" id="PTHR11228">
    <property type="entry name" value="RADICAL SAM DOMAIN PROTEIN"/>
    <property type="match status" value="1"/>
</dbReference>
<keyword evidence="1" id="KW-0949">S-adenosyl-L-methionine</keyword>
<keyword evidence="2" id="KW-0479">Metal-binding</keyword>
<dbReference type="Proteomes" id="UP000294813">
    <property type="component" value="Unassembled WGS sequence"/>
</dbReference>
<evidence type="ECO:0000259" key="5">
    <source>
        <dbReference type="PROSITE" id="PS51918"/>
    </source>
</evidence>
<evidence type="ECO:0000256" key="2">
    <source>
        <dbReference type="ARBA" id="ARBA00022723"/>
    </source>
</evidence>
<evidence type="ECO:0000313" key="6">
    <source>
        <dbReference type="EMBL" id="TCP60001.1"/>
    </source>
</evidence>
<evidence type="ECO:0000256" key="3">
    <source>
        <dbReference type="ARBA" id="ARBA00023004"/>
    </source>
</evidence>
<dbReference type="PANTHER" id="PTHR11228:SF7">
    <property type="entry name" value="PQQA PEPTIDE CYCLASE"/>
    <property type="match status" value="1"/>
</dbReference>
<dbReference type="InterPro" id="IPR058240">
    <property type="entry name" value="rSAM_sf"/>
</dbReference>
<dbReference type="SFLD" id="SFLDS00029">
    <property type="entry name" value="Radical_SAM"/>
    <property type="match status" value="1"/>
</dbReference>
<dbReference type="GO" id="GO:0003824">
    <property type="term" value="F:catalytic activity"/>
    <property type="evidence" value="ECO:0007669"/>
    <property type="project" value="InterPro"/>
</dbReference>
<dbReference type="NCBIfam" id="TIGR04085">
    <property type="entry name" value="rSAM_more_4Fe4S"/>
    <property type="match status" value="1"/>
</dbReference>
<dbReference type="CDD" id="cd01335">
    <property type="entry name" value="Radical_SAM"/>
    <property type="match status" value="1"/>
</dbReference>
<accession>A0A4R2RJZ5</accession>
<dbReference type="GO" id="GO:0051536">
    <property type="term" value="F:iron-sulfur cluster binding"/>
    <property type="evidence" value="ECO:0007669"/>
    <property type="project" value="UniProtKB-KW"/>
</dbReference>
<sequence>MSQMEAAIDVSKRYKISNNIRIIEHNRKYIVISVETANWIVLPTEKHLSIFKSLINKSIEETINIFVKCEDDMNCVTDVLIQLEAKKFEIFEVKRPERNGICIYLTNECNLRCPHCYMFAENKSDNELTTEEIKNILREFKKRNGAAVTFTGGEVTLRKDFLDIVVFAKKIGLLITILTNGVSWSENLVECIYPYVDEVQISIDGYDEESNSQVRGDGSFDKSLKTINNLLEKKVKVTLAITPLYEELIANKYKYISFSKNMVNKYNCSDFRVKFNYELIKGREVAVNDDLNSEYRKIINEIIEEVYPGTEENVFALNHEENYILDNCGYGGITISATGDIYFCNRIYEISSYGNVRRMSFGELYDLSSKAESISNINNLRPCNECELKFICGGGCRIRHFPQLTNVEDFDSYDFENIHSRKCTVKDKEKYYELMIKTNELLYR</sequence>
<dbReference type="InterPro" id="IPR023885">
    <property type="entry name" value="4Fe4S-binding_SPASM_dom"/>
</dbReference>
<dbReference type="OrthoDB" id="1854625at2"/>
<dbReference type="SFLD" id="SFLDG01386">
    <property type="entry name" value="main_SPASM_domain-containing"/>
    <property type="match status" value="1"/>
</dbReference>
<dbReference type="Pfam" id="PF04055">
    <property type="entry name" value="Radical_SAM"/>
    <property type="match status" value="1"/>
</dbReference>
<evidence type="ECO:0000313" key="7">
    <source>
        <dbReference type="Proteomes" id="UP000294813"/>
    </source>
</evidence>
<gene>
    <name evidence="6" type="ORF">EDD73_14315</name>
</gene>
<dbReference type="GO" id="GO:0046872">
    <property type="term" value="F:metal ion binding"/>
    <property type="evidence" value="ECO:0007669"/>
    <property type="project" value="UniProtKB-KW"/>
</dbReference>
<protein>
    <submittedName>
        <fullName evidence="6">Radical SAM protein with 4Fe4S-binding SPASM domain</fullName>
    </submittedName>
</protein>
<dbReference type="PROSITE" id="PS51918">
    <property type="entry name" value="RADICAL_SAM"/>
    <property type="match status" value="1"/>
</dbReference>
<organism evidence="6 7">
    <name type="scientific">Heliophilum fasciatum</name>
    <dbReference type="NCBI Taxonomy" id="35700"/>
    <lineage>
        <taxon>Bacteria</taxon>
        <taxon>Bacillati</taxon>
        <taxon>Bacillota</taxon>
        <taxon>Clostridia</taxon>
        <taxon>Eubacteriales</taxon>
        <taxon>Heliobacteriaceae</taxon>
        <taxon>Heliophilum</taxon>
    </lineage>
</organism>
<evidence type="ECO:0000256" key="4">
    <source>
        <dbReference type="ARBA" id="ARBA00023014"/>
    </source>
</evidence>
<dbReference type="EMBL" id="SLXT01000043">
    <property type="protein sequence ID" value="TCP60001.1"/>
    <property type="molecule type" value="Genomic_DNA"/>
</dbReference>
<dbReference type="Gene3D" id="3.20.20.70">
    <property type="entry name" value="Aldolase class I"/>
    <property type="match status" value="1"/>
</dbReference>
<keyword evidence="3" id="KW-0408">Iron</keyword>
<dbReference type="InterPro" id="IPR050377">
    <property type="entry name" value="Radical_SAM_PqqE_MftC-like"/>
</dbReference>
<reference evidence="6 7" key="1">
    <citation type="submission" date="2019-03" db="EMBL/GenBank/DDBJ databases">
        <title>Genomic Encyclopedia of Type Strains, Phase IV (KMG-IV): sequencing the most valuable type-strain genomes for metagenomic binning, comparative biology and taxonomic classification.</title>
        <authorList>
            <person name="Goeker M."/>
        </authorList>
    </citation>
    <scope>NUCLEOTIDE SEQUENCE [LARGE SCALE GENOMIC DNA]</scope>
    <source>
        <strain evidence="6 7">DSM 11170</strain>
    </source>
</reference>
<dbReference type="InterPro" id="IPR013785">
    <property type="entry name" value="Aldolase_TIM"/>
</dbReference>
<dbReference type="AlphaFoldDB" id="A0A4R2RJZ5"/>
<evidence type="ECO:0000256" key="1">
    <source>
        <dbReference type="ARBA" id="ARBA00022691"/>
    </source>
</evidence>
<dbReference type="SFLD" id="SFLDG01067">
    <property type="entry name" value="SPASM/twitch_domain_containing"/>
    <property type="match status" value="1"/>
</dbReference>
<proteinExistence type="predicted"/>
<keyword evidence="7" id="KW-1185">Reference proteome</keyword>
<dbReference type="RefSeq" id="WP_131920971.1">
    <property type="nucleotide sequence ID" value="NZ_JAOQNU010000044.1"/>
</dbReference>
<keyword evidence="4" id="KW-0411">Iron-sulfur</keyword>
<dbReference type="SUPFAM" id="SSF102114">
    <property type="entry name" value="Radical SAM enzymes"/>
    <property type="match status" value="1"/>
</dbReference>
<feature type="domain" description="Radical SAM core" evidence="5">
    <location>
        <begin position="95"/>
        <end position="311"/>
    </location>
</feature>